<dbReference type="SMART" id="SM00177">
    <property type="entry name" value="ARF"/>
    <property type="match status" value="1"/>
</dbReference>
<evidence type="ECO:0000313" key="6">
    <source>
        <dbReference type="EMBL" id="KAG8578875.1"/>
    </source>
</evidence>
<evidence type="ECO:0000256" key="1">
    <source>
        <dbReference type="ARBA" id="ARBA00022741"/>
    </source>
</evidence>
<keyword evidence="5" id="KW-0812">Transmembrane</keyword>
<dbReference type="PANTHER" id="PTHR46724:SF1">
    <property type="entry name" value="ADP RIBOSYLATION FACTOR LIKE GTPASE 10"/>
    <property type="match status" value="1"/>
</dbReference>
<keyword evidence="5" id="KW-0472">Membrane</keyword>
<evidence type="ECO:0000256" key="3">
    <source>
        <dbReference type="PIRSR" id="PIRSR606689-1"/>
    </source>
</evidence>
<sequence>MAALRSLSMVIGAAVAALGSVLFIAWSRYVPGRRRWRRPGYELQYRQLYDQASCTEPCMPYGPQTEQSIDQFLVHFGQGGNLPSNYLDRQILVLGLDGAGKSSIIHAISTNTTRSSSPPTHGFNTAQILSQGLRIELLEVGGSQNLRTYWSQYLKKTHIMVFVVDSTDDIRLQLARHELHRLLEEAPQLPLMVLANKQDCGSALSISDIHSELSLHRIEGLREVTLLGTSAVHDGYGSSTSLQTVRSMLEERLHKIEEPEESTNHIQRNHYQTSLS</sequence>
<keyword evidence="7" id="KW-1185">Reference proteome</keyword>
<reference evidence="6" key="1">
    <citation type="thesis" date="2020" institute="ProQuest LLC" country="789 East Eisenhower Parkway, Ann Arbor, MI, USA">
        <title>Comparative Genomics and Chromosome Evolution.</title>
        <authorList>
            <person name="Mudd A.B."/>
        </authorList>
    </citation>
    <scope>NUCLEOTIDE SEQUENCE</scope>
    <source>
        <strain evidence="6">237g6f4</strain>
        <tissue evidence="6">Blood</tissue>
    </source>
</reference>
<dbReference type="EMBL" id="WNYA01000004">
    <property type="protein sequence ID" value="KAG8578875.1"/>
    <property type="molecule type" value="Genomic_DNA"/>
</dbReference>
<dbReference type="PRINTS" id="PR00328">
    <property type="entry name" value="SAR1GTPBP"/>
</dbReference>
<feature type="binding site" evidence="3">
    <location>
        <position position="142"/>
    </location>
    <ligand>
        <name>GTP</name>
        <dbReference type="ChEBI" id="CHEBI:37565"/>
    </ligand>
</feature>
<comment type="caution">
    <text evidence="6">The sequence shown here is derived from an EMBL/GenBank/DDBJ whole genome shotgun (WGS) entry which is preliminary data.</text>
</comment>
<proteinExistence type="predicted"/>
<evidence type="ECO:0000256" key="2">
    <source>
        <dbReference type="ARBA" id="ARBA00023134"/>
    </source>
</evidence>
<keyword evidence="1 3" id="KW-0547">Nucleotide-binding</keyword>
<name>A0AAV7C1N6_ENGPU</name>
<dbReference type="GO" id="GO:0046872">
    <property type="term" value="F:metal ion binding"/>
    <property type="evidence" value="ECO:0007669"/>
    <property type="project" value="UniProtKB-KW"/>
</dbReference>
<keyword evidence="5" id="KW-1133">Transmembrane helix</keyword>
<dbReference type="AlphaFoldDB" id="A0AAV7C1N6"/>
<dbReference type="Gene3D" id="3.40.50.300">
    <property type="entry name" value="P-loop containing nucleotide triphosphate hydrolases"/>
    <property type="match status" value="1"/>
</dbReference>
<gene>
    <name evidence="6" type="ORF">GDO81_010649</name>
</gene>
<keyword evidence="4" id="KW-0479">Metal-binding</keyword>
<organism evidence="6 7">
    <name type="scientific">Engystomops pustulosus</name>
    <name type="common">Tungara frog</name>
    <name type="synonym">Physalaemus pustulosus</name>
    <dbReference type="NCBI Taxonomy" id="76066"/>
    <lineage>
        <taxon>Eukaryota</taxon>
        <taxon>Metazoa</taxon>
        <taxon>Chordata</taxon>
        <taxon>Craniata</taxon>
        <taxon>Vertebrata</taxon>
        <taxon>Euteleostomi</taxon>
        <taxon>Amphibia</taxon>
        <taxon>Batrachia</taxon>
        <taxon>Anura</taxon>
        <taxon>Neobatrachia</taxon>
        <taxon>Hyloidea</taxon>
        <taxon>Leptodactylidae</taxon>
        <taxon>Leiuperinae</taxon>
        <taxon>Engystomops</taxon>
    </lineage>
</organism>
<feature type="binding site" evidence="4">
    <location>
        <position position="120"/>
    </location>
    <ligand>
        <name>Mg(2+)</name>
        <dbReference type="ChEBI" id="CHEBI:18420"/>
    </ligand>
</feature>
<dbReference type="PANTHER" id="PTHR46724">
    <property type="entry name" value="ADP-RIBOSYLATION FACTOR-LIKE PROTEIN 9-RELATED"/>
    <property type="match status" value="1"/>
</dbReference>
<evidence type="ECO:0008006" key="8">
    <source>
        <dbReference type="Google" id="ProtNLM"/>
    </source>
</evidence>
<evidence type="ECO:0000256" key="4">
    <source>
        <dbReference type="PIRSR" id="PIRSR606689-2"/>
    </source>
</evidence>
<protein>
    <recommendedName>
        <fullName evidence="8">ADP-ribosylation factor-like protein 10</fullName>
    </recommendedName>
</protein>
<evidence type="ECO:0000256" key="5">
    <source>
        <dbReference type="SAM" id="Phobius"/>
    </source>
</evidence>
<dbReference type="SUPFAM" id="SSF52540">
    <property type="entry name" value="P-loop containing nucleoside triphosphate hydrolases"/>
    <property type="match status" value="1"/>
</dbReference>
<accession>A0AAV7C1N6</accession>
<feature type="binding site" evidence="4">
    <location>
        <position position="102"/>
    </location>
    <ligand>
        <name>Mg(2+)</name>
        <dbReference type="ChEBI" id="CHEBI:18420"/>
    </ligand>
</feature>
<dbReference type="GO" id="GO:0005525">
    <property type="term" value="F:GTP binding"/>
    <property type="evidence" value="ECO:0007669"/>
    <property type="project" value="UniProtKB-KW"/>
</dbReference>
<dbReference type="GO" id="GO:0003924">
    <property type="term" value="F:GTPase activity"/>
    <property type="evidence" value="ECO:0007669"/>
    <property type="project" value="InterPro"/>
</dbReference>
<feature type="binding site" evidence="3">
    <location>
        <begin position="196"/>
        <end position="199"/>
    </location>
    <ligand>
        <name>GTP</name>
        <dbReference type="ChEBI" id="CHEBI:37565"/>
    </ligand>
</feature>
<dbReference type="InterPro" id="IPR006689">
    <property type="entry name" value="Small_GTPase_ARF/SAR"/>
</dbReference>
<feature type="transmembrane region" description="Helical" evidence="5">
    <location>
        <begin position="6"/>
        <end position="29"/>
    </location>
</feature>
<dbReference type="InterPro" id="IPR027417">
    <property type="entry name" value="P-loop_NTPase"/>
</dbReference>
<keyword evidence="2 3" id="KW-0342">GTP-binding</keyword>
<dbReference type="SMART" id="SM00178">
    <property type="entry name" value="SAR"/>
    <property type="match status" value="1"/>
</dbReference>
<dbReference type="PROSITE" id="PS51417">
    <property type="entry name" value="ARF"/>
    <property type="match status" value="1"/>
</dbReference>
<dbReference type="Proteomes" id="UP000824782">
    <property type="component" value="Unassembled WGS sequence"/>
</dbReference>
<keyword evidence="4" id="KW-0460">Magnesium</keyword>
<dbReference type="InterPro" id="IPR053254">
    <property type="entry name" value="Arf-like_GTPase"/>
</dbReference>
<feature type="binding site" evidence="3">
    <location>
        <begin position="95"/>
        <end position="102"/>
    </location>
    <ligand>
        <name>GTP</name>
        <dbReference type="ChEBI" id="CHEBI:37565"/>
    </ligand>
</feature>
<evidence type="ECO:0000313" key="7">
    <source>
        <dbReference type="Proteomes" id="UP000824782"/>
    </source>
</evidence>
<dbReference type="Pfam" id="PF00025">
    <property type="entry name" value="Arf"/>
    <property type="match status" value="1"/>
</dbReference>